<protein>
    <recommendedName>
        <fullName evidence="4">Terminase small subunit</fullName>
    </recommendedName>
</protein>
<accession>A0A0M2JXY0</accession>
<name>A0A0M2JXY0_9MYCO</name>
<dbReference type="RefSeq" id="WP_046363068.1">
    <property type="nucleotide sequence ID" value="NZ_LAUZ02000035.1"/>
</dbReference>
<evidence type="ECO:0000313" key="2">
    <source>
        <dbReference type="EMBL" id="KKF01937.1"/>
    </source>
</evidence>
<dbReference type="Proteomes" id="UP000034150">
    <property type="component" value="Unassembled WGS sequence"/>
</dbReference>
<evidence type="ECO:0000256" key="1">
    <source>
        <dbReference type="SAM" id="MobiDB-lite"/>
    </source>
</evidence>
<keyword evidence="3" id="KW-1185">Reference proteome</keyword>
<comment type="caution">
    <text evidence="2">The sequence shown here is derived from an EMBL/GenBank/DDBJ whole genome shotgun (WGS) entry which is preliminary data.</text>
</comment>
<feature type="region of interest" description="Disordered" evidence="1">
    <location>
        <begin position="95"/>
        <end position="138"/>
    </location>
</feature>
<organism evidence="2 3">
    <name type="scientific">Mycolicibacterium obuense</name>
    <dbReference type="NCBI Taxonomy" id="1807"/>
    <lineage>
        <taxon>Bacteria</taxon>
        <taxon>Bacillati</taxon>
        <taxon>Actinomycetota</taxon>
        <taxon>Actinomycetes</taxon>
        <taxon>Mycobacteriales</taxon>
        <taxon>Mycobacteriaceae</taxon>
        <taxon>Mycolicibacterium</taxon>
    </lineage>
</organism>
<reference evidence="2 3" key="1">
    <citation type="journal article" date="2015" name="Genome Announc.">
        <title>Draft Genome Sequence of Mycobacterium obuense Strain UC1, Isolated from Patient Sputum.</title>
        <authorList>
            <person name="Greninger A.L."/>
            <person name="Cunningham G."/>
            <person name="Hsu E.D."/>
            <person name="Yu J.M."/>
            <person name="Chiu C.Y."/>
            <person name="Miller S."/>
        </authorList>
    </citation>
    <scope>NUCLEOTIDE SEQUENCE [LARGE SCALE GENOMIC DNA]</scope>
    <source>
        <strain evidence="2 3">UC1</strain>
    </source>
</reference>
<dbReference type="OrthoDB" id="3405462at2"/>
<gene>
    <name evidence="2" type="ORF">WN67_11015</name>
</gene>
<dbReference type="EMBL" id="LAUZ02000035">
    <property type="protein sequence ID" value="KKF01937.1"/>
    <property type="molecule type" value="Genomic_DNA"/>
</dbReference>
<sequence length="138" mass="15067">MADWAVPHGLQDGGLALWTAVSEAHDLDVVQMVQLTEACRAKDRLDKLDELLRGDIDIWARVVHRTRTEDYELKIDSAATLANATAEHMKRLLNALRLPDESGKRPQRRGPRGVQAPAAVSSLARARARAAARGGGRG</sequence>
<proteinExistence type="predicted"/>
<evidence type="ECO:0000313" key="3">
    <source>
        <dbReference type="Proteomes" id="UP000034150"/>
    </source>
</evidence>
<evidence type="ECO:0008006" key="4">
    <source>
        <dbReference type="Google" id="ProtNLM"/>
    </source>
</evidence>
<dbReference type="AlphaFoldDB" id="A0A0M2JXY0"/>
<dbReference type="PATRIC" id="fig|1807.13.peg.3233"/>